<reference evidence="1 2" key="1">
    <citation type="journal article" date="2015" name="Genome Announc.">
        <title>Complete genome sequences for 59 burkholderia isolates, both pathogenic and near neighbor.</title>
        <authorList>
            <person name="Johnson S.L."/>
            <person name="Bishop-Lilly K.A."/>
            <person name="Ladner J.T."/>
            <person name="Daligault H.E."/>
            <person name="Davenport K.W."/>
            <person name="Jaissle J."/>
            <person name="Frey K.G."/>
            <person name="Koroleva G.I."/>
            <person name="Bruce D.C."/>
            <person name="Coyne S.R."/>
            <person name="Broomall S.M."/>
            <person name="Li P.E."/>
            <person name="Teshima H."/>
            <person name="Gibbons H.S."/>
            <person name="Palacios G.F."/>
            <person name="Rosenzweig C.N."/>
            <person name="Redden C.L."/>
            <person name="Xu Y."/>
            <person name="Minogue T.D."/>
            <person name="Chain P.S."/>
        </authorList>
    </citation>
    <scope>NUCLEOTIDE SEQUENCE [LARGE SCALE GENOMIC DNA]</scope>
    <source>
        <strain evidence="1 2">ATCC BAA-463</strain>
    </source>
</reference>
<proteinExistence type="predicted"/>
<dbReference type="AlphaFoldDB" id="A0AAU8T3V8"/>
<protein>
    <submittedName>
        <fullName evidence="1">Activator of Hsp90 ATPase 1 family domain protein</fullName>
    </submittedName>
</protein>
<gene>
    <name evidence="1" type="ORF">OI25_204</name>
</gene>
<name>A0AAU8T3V8_9BURK</name>
<dbReference type="KEGG" id="bfn:OI25_204"/>
<sequence length="82" mass="9479">MAHSLSAFLVGIARSSGCFRRRGDRLSTKPGVTLWRRLDGTPAQTFRARTEAARFMTWRHPIRGPHRFGRRYGLDALERYFA</sequence>
<dbReference type="Proteomes" id="UP000032614">
    <property type="component" value="Chromosome 1"/>
</dbReference>
<evidence type="ECO:0000313" key="1">
    <source>
        <dbReference type="EMBL" id="AJZ60975.1"/>
    </source>
</evidence>
<accession>A0AAU8T3V8</accession>
<dbReference type="EMBL" id="CP010026">
    <property type="protein sequence ID" value="AJZ60975.1"/>
    <property type="molecule type" value="Genomic_DNA"/>
</dbReference>
<evidence type="ECO:0000313" key="2">
    <source>
        <dbReference type="Proteomes" id="UP000032614"/>
    </source>
</evidence>
<organism evidence="1 2">
    <name type="scientific">Paraburkholderia fungorum</name>
    <dbReference type="NCBI Taxonomy" id="134537"/>
    <lineage>
        <taxon>Bacteria</taxon>
        <taxon>Pseudomonadati</taxon>
        <taxon>Pseudomonadota</taxon>
        <taxon>Betaproteobacteria</taxon>
        <taxon>Burkholderiales</taxon>
        <taxon>Burkholderiaceae</taxon>
        <taxon>Paraburkholderia</taxon>
    </lineage>
</organism>